<reference evidence="2 3" key="1">
    <citation type="submission" date="2017-06" db="EMBL/GenBank/DDBJ databases">
        <title>Draft genome sequence of a variant of Elsinoe murrayae.</title>
        <authorList>
            <person name="Cheng Q."/>
        </authorList>
    </citation>
    <scope>NUCLEOTIDE SEQUENCE [LARGE SCALE GENOMIC DNA]</scope>
    <source>
        <strain evidence="2 3">CQ-2017a</strain>
    </source>
</reference>
<keyword evidence="1" id="KW-0732">Signal</keyword>
<protein>
    <submittedName>
        <fullName evidence="2">Uncharacterized protein</fullName>
    </submittedName>
</protein>
<gene>
    <name evidence="2" type="ORF">CAC42_6843</name>
</gene>
<comment type="caution">
    <text evidence="2">The sequence shown here is derived from an EMBL/GenBank/DDBJ whole genome shotgun (WGS) entry which is preliminary data.</text>
</comment>
<evidence type="ECO:0000256" key="1">
    <source>
        <dbReference type="SAM" id="SignalP"/>
    </source>
</evidence>
<accession>A0A2K1QHE9</accession>
<evidence type="ECO:0000313" key="3">
    <source>
        <dbReference type="Proteomes" id="UP000243797"/>
    </source>
</evidence>
<dbReference type="Proteomes" id="UP000243797">
    <property type="component" value="Unassembled WGS sequence"/>
</dbReference>
<organism evidence="2 3">
    <name type="scientific">Sphaceloma murrayae</name>
    <dbReference type="NCBI Taxonomy" id="2082308"/>
    <lineage>
        <taxon>Eukaryota</taxon>
        <taxon>Fungi</taxon>
        <taxon>Dikarya</taxon>
        <taxon>Ascomycota</taxon>
        <taxon>Pezizomycotina</taxon>
        <taxon>Dothideomycetes</taxon>
        <taxon>Dothideomycetidae</taxon>
        <taxon>Myriangiales</taxon>
        <taxon>Elsinoaceae</taxon>
        <taxon>Sphaceloma</taxon>
    </lineage>
</organism>
<keyword evidence="3" id="KW-1185">Reference proteome</keyword>
<dbReference type="EMBL" id="NKHZ01000088">
    <property type="protein sequence ID" value="PNS14330.1"/>
    <property type="molecule type" value="Genomic_DNA"/>
</dbReference>
<dbReference type="InParanoid" id="A0A2K1QHE9"/>
<evidence type="ECO:0000313" key="2">
    <source>
        <dbReference type="EMBL" id="PNS14330.1"/>
    </source>
</evidence>
<name>A0A2K1QHE9_9PEZI</name>
<feature type="signal peptide" evidence="1">
    <location>
        <begin position="1"/>
        <end position="19"/>
    </location>
</feature>
<proteinExistence type="predicted"/>
<feature type="chain" id="PRO_5014426138" evidence="1">
    <location>
        <begin position="20"/>
        <end position="129"/>
    </location>
</feature>
<dbReference type="AlphaFoldDB" id="A0A2K1QHE9"/>
<sequence length="129" mass="14196">MVRTTLITLALAGLAATSPAPIPQMLDLDQIAAAPAAATGPAGITLDENISITNDVTVTTVAAPAGTGLQKRTSGWGYDYNVMKYGSHHDHRFEDFIDSTKSEYHSYYCDYYHYFNYDDDDDDDDDDVF</sequence>